<evidence type="ECO:0000259" key="1">
    <source>
        <dbReference type="PROSITE" id="PS51186"/>
    </source>
</evidence>
<feature type="domain" description="N-acetyltransferase" evidence="1">
    <location>
        <begin position="7"/>
        <end position="167"/>
    </location>
</feature>
<keyword evidence="2" id="KW-0808">Transferase</keyword>
<dbReference type="Pfam" id="PF13302">
    <property type="entry name" value="Acetyltransf_3"/>
    <property type="match status" value="1"/>
</dbReference>
<dbReference type="Gene3D" id="3.40.630.30">
    <property type="match status" value="1"/>
</dbReference>
<evidence type="ECO:0000313" key="2">
    <source>
        <dbReference type="EMBL" id="QMV71523.1"/>
    </source>
</evidence>
<name>A0A7G5EBZ8_9BURK</name>
<gene>
    <name evidence="2" type="ORF">HS961_00990</name>
</gene>
<dbReference type="SUPFAM" id="SSF55729">
    <property type="entry name" value="Acyl-CoA N-acyltransferases (Nat)"/>
    <property type="match status" value="1"/>
</dbReference>
<reference evidence="2 3" key="1">
    <citation type="journal article" date="2020" name="G3 (Bethesda)">
        <title>CeMbio - The Caenorhabditis elegans Microbiome Resource.</title>
        <authorList>
            <person name="Dirksen P."/>
            <person name="Assie A."/>
            <person name="Zimmermann J."/>
            <person name="Zhang F."/>
            <person name="Tietje A.M."/>
            <person name="Marsh S.A."/>
            <person name="Felix M.A."/>
            <person name="Shapira M."/>
            <person name="Kaleta C."/>
            <person name="Schulenburg H."/>
            <person name="Samuel B."/>
        </authorList>
    </citation>
    <scope>NUCLEOTIDE SEQUENCE [LARGE SCALE GENOMIC DNA]</scope>
    <source>
        <strain evidence="2 3">BIGb0172</strain>
    </source>
</reference>
<organism evidence="2 3">
    <name type="scientific">Comamonas piscis</name>
    <dbReference type="NCBI Taxonomy" id="1562974"/>
    <lineage>
        <taxon>Bacteria</taxon>
        <taxon>Pseudomonadati</taxon>
        <taxon>Pseudomonadota</taxon>
        <taxon>Betaproteobacteria</taxon>
        <taxon>Burkholderiales</taxon>
        <taxon>Comamonadaceae</taxon>
        <taxon>Comamonas</taxon>
    </lineage>
</organism>
<dbReference type="GO" id="GO:0016747">
    <property type="term" value="F:acyltransferase activity, transferring groups other than amino-acyl groups"/>
    <property type="evidence" value="ECO:0007669"/>
    <property type="project" value="InterPro"/>
</dbReference>
<dbReference type="Proteomes" id="UP000515240">
    <property type="component" value="Chromosome"/>
</dbReference>
<sequence length="177" mass="19589">MLQPARLHFRDFSPADLFVVAHAMGDARLTAFYGLDTAHSDARAIAQEQLDWYSSVASEGSGWWQAVLLDGAVIAAVGIYDHDDEADSADLGYWLLPDHWGHGWMDQALRQWLPAAFAQMGLHSVVAYVEPENAASTRLLGRLGFCHEGLLRDCSKRDGQYLSLQRYSLLASELPGL</sequence>
<dbReference type="PANTHER" id="PTHR43792">
    <property type="entry name" value="GNAT FAMILY, PUTATIVE (AFU_ORTHOLOGUE AFUA_3G00765)-RELATED-RELATED"/>
    <property type="match status" value="1"/>
</dbReference>
<dbReference type="InterPro" id="IPR000182">
    <property type="entry name" value="GNAT_dom"/>
</dbReference>
<dbReference type="InterPro" id="IPR051531">
    <property type="entry name" value="N-acetyltransferase"/>
</dbReference>
<evidence type="ECO:0000313" key="3">
    <source>
        <dbReference type="Proteomes" id="UP000515240"/>
    </source>
</evidence>
<dbReference type="EMBL" id="CP058554">
    <property type="protein sequence ID" value="QMV71523.1"/>
    <property type="molecule type" value="Genomic_DNA"/>
</dbReference>
<accession>A0A7G5EBZ8</accession>
<protein>
    <submittedName>
        <fullName evidence="2">GNAT family N-acetyltransferase</fullName>
    </submittedName>
</protein>
<dbReference type="InterPro" id="IPR016181">
    <property type="entry name" value="Acyl_CoA_acyltransferase"/>
</dbReference>
<dbReference type="RefSeq" id="WP_182325960.1">
    <property type="nucleotide sequence ID" value="NZ_CP058554.1"/>
</dbReference>
<dbReference type="KEGG" id="cpis:HS961_00990"/>
<proteinExistence type="predicted"/>
<dbReference type="AlphaFoldDB" id="A0A7G5EBZ8"/>
<keyword evidence="3" id="KW-1185">Reference proteome</keyword>
<dbReference type="PROSITE" id="PS51186">
    <property type="entry name" value="GNAT"/>
    <property type="match status" value="1"/>
</dbReference>